<keyword evidence="1" id="KW-1133">Transmembrane helix</keyword>
<comment type="caution">
    <text evidence="2">The sequence shown here is derived from an EMBL/GenBank/DDBJ whole genome shotgun (WGS) entry which is preliminary data.</text>
</comment>
<accession>A0A2R7Y185</accession>
<keyword evidence="1" id="KW-0472">Membrane</keyword>
<sequence length="101" mass="12746">MAWYWRGGGWAGPWPGRGPFSYLPPWQRPGWLFGFGRGLRWWWAYPLYAGYIWPFAVYGWGYWYPWSVYGYPYIAYPYWYLPVLYMGYWYPWYWYPLYGYW</sequence>
<name>A0A2R7Y185_9ARCH</name>
<dbReference type="AlphaFoldDB" id="A0A2R7Y185"/>
<feature type="transmembrane region" description="Helical" evidence="1">
    <location>
        <begin position="76"/>
        <end position="95"/>
    </location>
</feature>
<feature type="transmembrane region" description="Helical" evidence="1">
    <location>
        <begin position="42"/>
        <end position="64"/>
    </location>
</feature>
<dbReference type="Proteomes" id="UP000244066">
    <property type="component" value="Unassembled WGS sequence"/>
</dbReference>
<dbReference type="EMBL" id="NDWU01000020">
    <property type="protein sequence ID" value="PUA31301.1"/>
    <property type="molecule type" value="Genomic_DNA"/>
</dbReference>
<protein>
    <submittedName>
        <fullName evidence="2">Uncharacterized protein</fullName>
    </submittedName>
</protein>
<gene>
    <name evidence="2" type="ORF">B9J98_06815</name>
</gene>
<keyword evidence="1" id="KW-0812">Transmembrane</keyword>
<proteinExistence type="predicted"/>
<reference evidence="2 3" key="1">
    <citation type="submission" date="2017-04" db="EMBL/GenBank/DDBJ databases">
        <title>Draft Aigarchaeota genome from a New Zealand hot spring.</title>
        <authorList>
            <person name="Reysenbach A.-L."/>
            <person name="Donaho J.A."/>
            <person name="Gerhart J."/>
            <person name="Kelley J.F."/>
            <person name="Kouba K."/>
            <person name="Podar M."/>
            <person name="Stott M."/>
        </authorList>
    </citation>
    <scope>NUCLEOTIDE SEQUENCE [LARGE SCALE GENOMIC DNA]</scope>
    <source>
        <strain evidence="2">NZ13_MG1</strain>
    </source>
</reference>
<evidence type="ECO:0000313" key="3">
    <source>
        <dbReference type="Proteomes" id="UP000244066"/>
    </source>
</evidence>
<evidence type="ECO:0000313" key="2">
    <source>
        <dbReference type="EMBL" id="PUA31301.1"/>
    </source>
</evidence>
<evidence type="ECO:0000256" key="1">
    <source>
        <dbReference type="SAM" id="Phobius"/>
    </source>
</evidence>
<organism evidence="2 3">
    <name type="scientific">Candidatus Terraquivivens tikiterensis</name>
    <dbReference type="NCBI Taxonomy" id="1980982"/>
    <lineage>
        <taxon>Archaea</taxon>
        <taxon>Nitrososphaerota</taxon>
        <taxon>Candidatus Wolframiiraptoraceae</taxon>
        <taxon>Candidatus Terraquivivens</taxon>
    </lineage>
</organism>